<feature type="non-terminal residue" evidence="2">
    <location>
        <position position="85"/>
    </location>
</feature>
<feature type="non-terminal residue" evidence="2">
    <location>
        <position position="1"/>
    </location>
</feature>
<evidence type="ECO:0000256" key="1">
    <source>
        <dbReference type="SAM" id="MobiDB-lite"/>
    </source>
</evidence>
<evidence type="ECO:0000313" key="2">
    <source>
        <dbReference type="EMBL" id="CEK50476.1"/>
    </source>
</evidence>
<sequence length="85" mass="9142">HNAEDDIDSLSPGSGADSGDGKSGRKGRKSIPRKITQEGEEATFPKQTMQAEEIESETVVNMHPVVVLPKTMVGTLPKPFVIQNP</sequence>
<dbReference type="EMBL" id="HACG01003611">
    <property type="protein sequence ID" value="CEK50476.1"/>
    <property type="molecule type" value="Transcribed_RNA"/>
</dbReference>
<reference evidence="2" key="1">
    <citation type="submission" date="2014-12" db="EMBL/GenBank/DDBJ databases">
        <title>Insight into the proteome of Arion vulgaris.</title>
        <authorList>
            <person name="Aradska J."/>
            <person name="Bulat T."/>
            <person name="Smidak R."/>
            <person name="Sarate P."/>
            <person name="Gangsoo J."/>
            <person name="Sialana F."/>
            <person name="Bilban M."/>
            <person name="Lubec G."/>
        </authorList>
    </citation>
    <scope>NUCLEOTIDE SEQUENCE</scope>
    <source>
        <tissue evidence="2">Skin</tissue>
    </source>
</reference>
<protein>
    <submittedName>
        <fullName evidence="2">Uncharacterized protein</fullName>
    </submittedName>
</protein>
<proteinExistence type="predicted"/>
<feature type="region of interest" description="Disordered" evidence="1">
    <location>
        <begin position="1"/>
        <end position="50"/>
    </location>
</feature>
<gene>
    <name evidence="2" type="primary">ORF10862</name>
</gene>
<accession>A0A0B6Y3S7</accession>
<name>A0A0B6Y3S7_9EUPU</name>
<dbReference type="AlphaFoldDB" id="A0A0B6Y3S7"/>
<organism evidence="2">
    <name type="scientific">Arion vulgaris</name>
    <dbReference type="NCBI Taxonomy" id="1028688"/>
    <lineage>
        <taxon>Eukaryota</taxon>
        <taxon>Metazoa</taxon>
        <taxon>Spiralia</taxon>
        <taxon>Lophotrochozoa</taxon>
        <taxon>Mollusca</taxon>
        <taxon>Gastropoda</taxon>
        <taxon>Heterobranchia</taxon>
        <taxon>Euthyneura</taxon>
        <taxon>Panpulmonata</taxon>
        <taxon>Eupulmonata</taxon>
        <taxon>Stylommatophora</taxon>
        <taxon>Helicina</taxon>
        <taxon>Arionoidea</taxon>
        <taxon>Arionidae</taxon>
        <taxon>Arion</taxon>
    </lineage>
</organism>